<gene>
    <name evidence="1" type="ORF">PPENT_87.1.T1580110</name>
</gene>
<dbReference type="EMBL" id="CAJJDO010000158">
    <property type="protein sequence ID" value="CAD8210307.1"/>
    <property type="molecule type" value="Genomic_DNA"/>
</dbReference>
<name>A0A8S1YBY8_9CILI</name>
<keyword evidence="2" id="KW-1185">Reference proteome</keyword>
<accession>A0A8S1YBY8</accession>
<sequence length="95" mass="11342">MIINCDNKTMVDVKGIKLLEIQFNFFFFQHYKIDPAQLFKKVSEQLPNQSLYRMVIINCNHSKNKSNNIRSTIYSAQKLIKHFYQSTQIFSYIRS</sequence>
<organism evidence="1 2">
    <name type="scientific">Paramecium pentaurelia</name>
    <dbReference type="NCBI Taxonomy" id="43138"/>
    <lineage>
        <taxon>Eukaryota</taxon>
        <taxon>Sar</taxon>
        <taxon>Alveolata</taxon>
        <taxon>Ciliophora</taxon>
        <taxon>Intramacronucleata</taxon>
        <taxon>Oligohymenophorea</taxon>
        <taxon>Peniculida</taxon>
        <taxon>Parameciidae</taxon>
        <taxon>Paramecium</taxon>
    </lineage>
</organism>
<protein>
    <submittedName>
        <fullName evidence="1">Uncharacterized protein</fullName>
    </submittedName>
</protein>
<comment type="caution">
    <text evidence="1">The sequence shown here is derived from an EMBL/GenBank/DDBJ whole genome shotgun (WGS) entry which is preliminary data.</text>
</comment>
<evidence type="ECO:0000313" key="1">
    <source>
        <dbReference type="EMBL" id="CAD8210307.1"/>
    </source>
</evidence>
<dbReference type="AlphaFoldDB" id="A0A8S1YBY8"/>
<dbReference type="Proteomes" id="UP000689195">
    <property type="component" value="Unassembled WGS sequence"/>
</dbReference>
<proteinExistence type="predicted"/>
<reference evidence="1" key="1">
    <citation type="submission" date="2021-01" db="EMBL/GenBank/DDBJ databases">
        <authorList>
            <consortium name="Genoscope - CEA"/>
            <person name="William W."/>
        </authorList>
    </citation>
    <scope>NUCLEOTIDE SEQUENCE</scope>
</reference>
<evidence type="ECO:0000313" key="2">
    <source>
        <dbReference type="Proteomes" id="UP000689195"/>
    </source>
</evidence>